<dbReference type="AlphaFoldDB" id="A0A2P9DSD0"/>
<evidence type="ECO:0000259" key="1">
    <source>
        <dbReference type="Pfam" id="PF14308"/>
    </source>
</evidence>
<feature type="domain" description="DNAJ-containing protein X-domain" evidence="1">
    <location>
        <begin position="21"/>
        <end position="82"/>
    </location>
</feature>
<sequence length="83" mass="9739">MDYSMDNINIYIHNLYNEYILNLLKEEKNEILEETLRNILKIILCDVEATVRKSAKIVLQNKKGDTHLMFKRAKGLQSLGKMI</sequence>
<dbReference type="Proteomes" id="UP000240500">
    <property type="component" value="Unassembled WGS sequence"/>
</dbReference>
<evidence type="ECO:0000313" key="2">
    <source>
        <dbReference type="EMBL" id="SOV83912.1"/>
    </source>
</evidence>
<proteinExistence type="predicted"/>
<accession>A0A2P9DSD0</accession>
<dbReference type="InterPro" id="IPR052423">
    <property type="entry name" value="EMIR"/>
</dbReference>
<protein>
    <submittedName>
        <fullName evidence="2">Exported protein family 1, putative</fullName>
    </submittedName>
</protein>
<dbReference type="EMBL" id="OFAE01000005">
    <property type="protein sequence ID" value="SOV83912.1"/>
    <property type="molecule type" value="Genomic_DNA"/>
</dbReference>
<name>A0A2P9DSD0_PLARE</name>
<gene>
    <name evidence="2" type="ORF">PRG01_0014900</name>
</gene>
<dbReference type="PANTHER" id="PTHR44094">
    <property type="entry name" value="DNAJ HEAT SHOCK N-TERMINAL DOMAIN-CONTAINING PROTEIN"/>
    <property type="match status" value="1"/>
</dbReference>
<dbReference type="InterPro" id="IPR026894">
    <property type="entry name" value="DnaJ_X"/>
</dbReference>
<dbReference type="VEuPathDB" id="PlasmoDB:PRG01_0014900"/>
<reference evidence="2 3" key="1">
    <citation type="submission" date="2016-09" db="EMBL/GenBank/DDBJ databases">
        <authorList>
            <consortium name="Pathogen Informatics"/>
        </authorList>
    </citation>
    <scope>NUCLEOTIDE SEQUENCE [LARGE SCALE GENOMIC DNA]</scope>
</reference>
<organism evidence="2 3">
    <name type="scientific">Plasmodium reichenowi</name>
    <dbReference type="NCBI Taxonomy" id="5854"/>
    <lineage>
        <taxon>Eukaryota</taxon>
        <taxon>Sar</taxon>
        <taxon>Alveolata</taxon>
        <taxon>Apicomplexa</taxon>
        <taxon>Aconoidasida</taxon>
        <taxon>Haemosporida</taxon>
        <taxon>Plasmodiidae</taxon>
        <taxon>Plasmodium</taxon>
        <taxon>Plasmodium (Laverania)</taxon>
    </lineage>
</organism>
<dbReference type="Pfam" id="PF14308">
    <property type="entry name" value="DnaJ-X"/>
    <property type="match status" value="1"/>
</dbReference>
<dbReference type="PANTHER" id="PTHR44094:SF8">
    <property type="entry name" value="DNAJ HEAT SHOCK N-TERMINAL DOMAIN-CONTAINING PROTEIN-RELATED"/>
    <property type="match status" value="1"/>
</dbReference>
<evidence type="ECO:0000313" key="3">
    <source>
        <dbReference type="Proteomes" id="UP000240500"/>
    </source>
</evidence>